<dbReference type="Proteomes" id="UP001597307">
    <property type="component" value="Unassembled WGS sequence"/>
</dbReference>
<proteinExistence type="predicted"/>
<evidence type="ECO:0000313" key="2">
    <source>
        <dbReference type="Proteomes" id="UP001597307"/>
    </source>
</evidence>
<keyword evidence="2" id="KW-1185">Reference proteome</keyword>
<evidence type="ECO:0000313" key="1">
    <source>
        <dbReference type="EMBL" id="MFD1845561.1"/>
    </source>
</evidence>
<gene>
    <name evidence="1" type="ORF">ACFSFX_03000</name>
</gene>
<organism evidence="1 2">
    <name type="scientific">Arthrobacter flavus</name>
    <dbReference type="NCBI Taxonomy" id="95172"/>
    <lineage>
        <taxon>Bacteria</taxon>
        <taxon>Bacillati</taxon>
        <taxon>Actinomycetota</taxon>
        <taxon>Actinomycetes</taxon>
        <taxon>Micrococcales</taxon>
        <taxon>Micrococcaceae</taxon>
        <taxon>Arthrobacter</taxon>
    </lineage>
</organism>
<dbReference type="EMBL" id="JBHUGA010000006">
    <property type="protein sequence ID" value="MFD1845561.1"/>
    <property type="molecule type" value="Genomic_DNA"/>
</dbReference>
<protein>
    <submittedName>
        <fullName evidence="1">Uncharacterized protein</fullName>
    </submittedName>
</protein>
<reference evidence="2" key="1">
    <citation type="journal article" date="2019" name="Int. J. Syst. Evol. Microbiol.">
        <title>The Global Catalogue of Microorganisms (GCM) 10K type strain sequencing project: providing services to taxonomists for standard genome sequencing and annotation.</title>
        <authorList>
            <consortium name="The Broad Institute Genomics Platform"/>
            <consortium name="The Broad Institute Genome Sequencing Center for Infectious Disease"/>
            <person name="Wu L."/>
            <person name="Ma J."/>
        </authorList>
    </citation>
    <scope>NUCLEOTIDE SEQUENCE [LARGE SCALE GENOMIC DNA]</scope>
    <source>
        <strain evidence="2">JCM 11496</strain>
    </source>
</reference>
<accession>A0ABW4Q5W8</accession>
<name>A0ABW4Q5W8_9MICC</name>
<dbReference type="RefSeq" id="WP_343877811.1">
    <property type="nucleotide sequence ID" value="NZ_BAAAIJ010000007.1"/>
</dbReference>
<sequence>MVLVESAFLSCLFPERAGNSLRIGLIGLIAGFGTDVLFTSLHGLELPTGIIEFGVDEWI</sequence>
<comment type="caution">
    <text evidence="1">The sequence shown here is derived from an EMBL/GenBank/DDBJ whole genome shotgun (WGS) entry which is preliminary data.</text>
</comment>